<gene>
    <name evidence="1" type="ORF">OKIOD_LOCUS5215</name>
</gene>
<organism evidence="1 2">
    <name type="scientific">Oikopleura dioica</name>
    <name type="common">Tunicate</name>
    <dbReference type="NCBI Taxonomy" id="34765"/>
    <lineage>
        <taxon>Eukaryota</taxon>
        <taxon>Metazoa</taxon>
        <taxon>Chordata</taxon>
        <taxon>Tunicata</taxon>
        <taxon>Appendicularia</taxon>
        <taxon>Copelata</taxon>
        <taxon>Oikopleuridae</taxon>
        <taxon>Oikopleura</taxon>
    </lineage>
</organism>
<dbReference type="Gene3D" id="2.60.120.620">
    <property type="entry name" value="q2cbj1_9rhob like domain"/>
    <property type="match status" value="1"/>
</dbReference>
<dbReference type="Proteomes" id="UP001158576">
    <property type="component" value="Chromosome XSR"/>
</dbReference>
<evidence type="ECO:0000313" key="2">
    <source>
        <dbReference type="Proteomes" id="UP001158576"/>
    </source>
</evidence>
<name>A0ABN7S7H3_OIKDI</name>
<reference evidence="1 2" key="1">
    <citation type="submission" date="2021-04" db="EMBL/GenBank/DDBJ databases">
        <authorList>
            <person name="Bliznina A."/>
        </authorList>
    </citation>
    <scope>NUCLEOTIDE SEQUENCE [LARGE SCALE GENOMIC DNA]</scope>
</reference>
<accession>A0ABN7S7H3</accession>
<keyword evidence="2" id="KW-1185">Reference proteome</keyword>
<dbReference type="EMBL" id="OU015569">
    <property type="protein sequence ID" value="CAG5094547.1"/>
    <property type="molecule type" value="Genomic_DNA"/>
</dbReference>
<sequence length="495" mass="56593">MPAKSKSAKKPESVKAETIKSKNEITGTSFAVKIAVASVLFLLLKNFAHRGIEKALGESRVYEKTEPFFTIDNFMDEEDIDELRQFLYKKRRFVTGLDAFSDDRGIEHIGEGVEADENGNCPKDLYRTEQGNCFIPGRFDIGKHFFLTGGLTGAKETYEKLLSSIYAYYGILPKDFIETSPILERLFKRPQYVEAMDTLCRNHGQEDYYFKPTQVNIVLVTPGQDLPLHYDNGWFWGANRFTIPDYLTVAMTTSGLWDHLKIRQAQSVVYLHGSKDDPIFKHGGNYVFYPDGPGGEMRQIVPKRGMGVIMDGGQIPHGGQRIAEHYTVANHGGKDQFHRVEYQSNDTWYIMNDDDIISTVKTEDLRLSFVWRGLCFDSKEHADSYDSYPEIPLEEILNTFEADMKKRGVLPKNAPRPPPKEFAHTLIKTYISMPPQNVHNTLPFNYCIISKEYPWLKTILSPFCEDVQPYKRLNDELPPARPFCGGRKSTNCPEE</sequence>
<evidence type="ECO:0000313" key="1">
    <source>
        <dbReference type="EMBL" id="CAG5094547.1"/>
    </source>
</evidence>
<protein>
    <submittedName>
        <fullName evidence="1">Oidioi.mRNA.OKI2018_I69.XSR.g13657.t1.cds</fullName>
    </submittedName>
</protein>
<proteinExistence type="predicted"/>